<dbReference type="KEGG" id="mlo:mll7977"/>
<organism evidence="1 2">
    <name type="scientific">Mesorhizobium japonicum (strain LMG 29417 / CECT 9101 / MAFF 303099)</name>
    <name type="common">Mesorhizobium loti (strain MAFF 303099)</name>
    <dbReference type="NCBI Taxonomy" id="266835"/>
    <lineage>
        <taxon>Bacteria</taxon>
        <taxon>Pseudomonadati</taxon>
        <taxon>Pseudomonadota</taxon>
        <taxon>Alphaproteobacteria</taxon>
        <taxon>Hyphomicrobiales</taxon>
        <taxon>Phyllobacteriaceae</taxon>
        <taxon>Mesorhizobium</taxon>
    </lineage>
</organism>
<accession>Q984J6</accession>
<name>Q984J6_RHILO</name>
<evidence type="ECO:0000313" key="2">
    <source>
        <dbReference type="Proteomes" id="UP000000552"/>
    </source>
</evidence>
<proteinExistence type="predicted"/>
<gene>
    <name evidence="1" type="ordered locus">mll7977</name>
</gene>
<dbReference type="EMBL" id="BA000012">
    <property type="protein sequence ID" value="BAB53634.1"/>
    <property type="molecule type" value="Genomic_DNA"/>
</dbReference>
<dbReference type="GO" id="GO:0003677">
    <property type="term" value="F:DNA binding"/>
    <property type="evidence" value="ECO:0007669"/>
    <property type="project" value="InterPro"/>
</dbReference>
<dbReference type="HOGENOM" id="CLU_818607_0_0_5"/>
<sequence length="340" mass="38220">MMNAITTYTHSPRQLALIQKTVAKDCNTDEFNLFVEVARAKGLDPFLGQIIPMIFSKGDSNKRKMTIIISRDGQRVIAQRCGDYRPASKPPSYEFDAELKSETNPQGIVSATVYLWKQDAKTAAWFEVAGQSYWDEFAPISYPYDAYKMVDTGETWEDSGKPKKKRVLRDGATPQLDDSGNWCRMPRLMIAKCAEMQALRAGWPEQFTGLYDEAEMDRAKVLEMAASEIVAHEQEENRLRLVAGNDAITMSWGDGWALENVPAGEFMDRCLAFIRESDHQTVVKWNSANRAGLQLFWAKHPGDALELKKAIEKASRAPVEIDHIADAARREIAQHPVSAG</sequence>
<dbReference type="Pfam" id="PF03837">
    <property type="entry name" value="RecT"/>
    <property type="match status" value="1"/>
</dbReference>
<protein>
    <submittedName>
        <fullName evidence="1">Mll7977 protein</fullName>
    </submittedName>
</protein>
<dbReference type="GO" id="GO:0006310">
    <property type="term" value="P:DNA recombination"/>
    <property type="evidence" value="ECO:0007669"/>
    <property type="project" value="InterPro"/>
</dbReference>
<dbReference type="InterPro" id="IPR018330">
    <property type="entry name" value="RecT_fam"/>
</dbReference>
<dbReference type="AlphaFoldDB" id="Q984J6"/>
<dbReference type="InterPro" id="IPR010183">
    <property type="entry name" value="Phage_lambda_Bet"/>
</dbReference>
<dbReference type="Proteomes" id="UP000000552">
    <property type="component" value="Chromosome"/>
</dbReference>
<dbReference type="eggNOG" id="ENOG5030QCC">
    <property type="taxonomic scope" value="Bacteria"/>
</dbReference>
<dbReference type="NCBIfam" id="TIGR01913">
    <property type="entry name" value="bet_lambda"/>
    <property type="match status" value="1"/>
</dbReference>
<evidence type="ECO:0000313" key="1">
    <source>
        <dbReference type="EMBL" id="BAB53634.1"/>
    </source>
</evidence>
<reference evidence="1 2" key="1">
    <citation type="journal article" date="2000" name="DNA Res.">
        <title>Complete genome structure of the nitrogen-fixing symbiotic bacterium Mesorhizobium loti.</title>
        <authorList>
            <person name="Kaneko T."/>
            <person name="Nakamura Y."/>
            <person name="Sato S."/>
            <person name="Asamizu E."/>
            <person name="Kato T."/>
            <person name="Sasamoto S."/>
            <person name="Watanabe A."/>
            <person name="Idesawa K."/>
            <person name="Ishikawa A."/>
            <person name="Kawashima K."/>
            <person name="Kimura T."/>
            <person name="Kishida Y."/>
            <person name="Kiyokawa C."/>
            <person name="Kohara M."/>
            <person name="Matsumoto M."/>
            <person name="Matsuno A."/>
            <person name="Mochizuki Y."/>
            <person name="Nakayama S."/>
            <person name="Nakazaki N."/>
            <person name="Shimpo S."/>
            <person name="Sugimoto M."/>
            <person name="Takeuchi C."/>
            <person name="Yamada M."/>
            <person name="Tabata S."/>
        </authorList>
    </citation>
    <scope>NUCLEOTIDE SEQUENCE [LARGE SCALE GENOMIC DNA]</scope>
    <source>
        <strain evidence="2">LMG 29417 / CECT 9101 / MAFF 303099</strain>
    </source>
</reference>